<keyword evidence="4" id="KW-0808">Transferase</keyword>
<dbReference type="InterPro" id="IPR050256">
    <property type="entry name" value="Glycosyltransferase_2"/>
</dbReference>
<organism evidence="4 5">
    <name type="scientific">Gandjariella thermophila</name>
    <dbReference type="NCBI Taxonomy" id="1931992"/>
    <lineage>
        <taxon>Bacteria</taxon>
        <taxon>Bacillati</taxon>
        <taxon>Actinomycetota</taxon>
        <taxon>Actinomycetes</taxon>
        <taxon>Pseudonocardiales</taxon>
        <taxon>Pseudonocardiaceae</taxon>
        <taxon>Gandjariella</taxon>
    </lineage>
</organism>
<evidence type="ECO:0000313" key="5">
    <source>
        <dbReference type="Proteomes" id="UP000298860"/>
    </source>
</evidence>
<dbReference type="GO" id="GO:0016740">
    <property type="term" value="F:transferase activity"/>
    <property type="evidence" value="ECO:0007669"/>
    <property type="project" value="UniProtKB-KW"/>
</dbReference>
<comment type="caution">
    <text evidence="4">The sequence shown here is derived from an EMBL/GenBank/DDBJ whole genome shotgun (WGS) entry which is preliminary data.</text>
</comment>
<accession>A0A4D4J5D5</accession>
<proteinExistence type="inferred from homology"/>
<dbReference type="OrthoDB" id="9810303at2"/>
<dbReference type="PANTHER" id="PTHR48090">
    <property type="entry name" value="UNDECAPRENYL-PHOSPHATE 4-DEOXY-4-FORMAMIDO-L-ARABINOSE TRANSFERASE-RELATED"/>
    <property type="match status" value="1"/>
</dbReference>
<dbReference type="EMBL" id="BJFL01000004">
    <property type="protein sequence ID" value="GDY29799.1"/>
    <property type="molecule type" value="Genomic_DNA"/>
</dbReference>
<feature type="domain" description="Glycosyltransferase 2-like" evidence="3">
    <location>
        <begin position="519"/>
        <end position="676"/>
    </location>
</feature>
<feature type="transmembrane region" description="Helical" evidence="2">
    <location>
        <begin position="87"/>
        <end position="109"/>
    </location>
</feature>
<dbReference type="CDD" id="cd04179">
    <property type="entry name" value="DPM_DPG-synthase_like"/>
    <property type="match status" value="1"/>
</dbReference>
<keyword evidence="5" id="KW-1185">Reference proteome</keyword>
<evidence type="ECO:0000259" key="3">
    <source>
        <dbReference type="Pfam" id="PF00535"/>
    </source>
</evidence>
<dbReference type="AlphaFoldDB" id="A0A4D4J5D5"/>
<reference evidence="5" key="1">
    <citation type="submission" date="2019-04" db="EMBL/GenBank/DDBJ databases">
        <title>Draft genome sequence of Pseudonocardiaceae bacterium SL3-2-4.</title>
        <authorList>
            <person name="Ningsih F."/>
            <person name="Yokota A."/>
            <person name="Sakai Y."/>
            <person name="Nanatani K."/>
            <person name="Yabe S."/>
            <person name="Oetari A."/>
            <person name="Sjamsuridzal W."/>
        </authorList>
    </citation>
    <scope>NUCLEOTIDE SEQUENCE [LARGE SCALE GENOMIC DNA]</scope>
    <source>
        <strain evidence="5">SL3-2-4</strain>
    </source>
</reference>
<dbReference type="InterPro" id="IPR029044">
    <property type="entry name" value="Nucleotide-diphossugar_trans"/>
</dbReference>
<feature type="transmembrane region" description="Helical" evidence="2">
    <location>
        <begin position="431"/>
        <end position="449"/>
    </location>
</feature>
<keyword evidence="2" id="KW-1133">Transmembrane helix</keyword>
<dbReference type="Gene3D" id="3.90.550.10">
    <property type="entry name" value="Spore Coat Polysaccharide Biosynthesis Protein SpsA, Chain A"/>
    <property type="match status" value="1"/>
</dbReference>
<protein>
    <submittedName>
        <fullName evidence="4">Glycosyl transferase</fullName>
    </submittedName>
</protein>
<evidence type="ECO:0000256" key="2">
    <source>
        <dbReference type="SAM" id="Phobius"/>
    </source>
</evidence>
<evidence type="ECO:0000313" key="4">
    <source>
        <dbReference type="EMBL" id="GDY29799.1"/>
    </source>
</evidence>
<gene>
    <name evidence="4" type="ORF">GTS_14320</name>
</gene>
<feature type="transmembrane region" description="Helical" evidence="2">
    <location>
        <begin position="27"/>
        <end position="46"/>
    </location>
</feature>
<evidence type="ECO:0000256" key="1">
    <source>
        <dbReference type="ARBA" id="ARBA00006739"/>
    </source>
</evidence>
<comment type="similarity">
    <text evidence="1">Belongs to the glycosyltransferase 2 family.</text>
</comment>
<dbReference type="Pfam" id="PF00535">
    <property type="entry name" value="Glycos_transf_2"/>
    <property type="match status" value="1"/>
</dbReference>
<feature type="transmembrane region" description="Helical" evidence="2">
    <location>
        <begin position="400"/>
        <end position="419"/>
    </location>
</feature>
<feature type="transmembrane region" description="Helical" evidence="2">
    <location>
        <begin position="170"/>
        <end position="200"/>
    </location>
</feature>
<name>A0A4D4J5D5_9PSEU</name>
<dbReference type="SUPFAM" id="SSF53448">
    <property type="entry name" value="Nucleotide-diphospho-sugar transferases"/>
    <property type="match status" value="1"/>
</dbReference>
<dbReference type="RefSeq" id="WP_137812948.1">
    <property type="nucleotide sequence ID" value="NZ_BJFL01000004.1"/>
</dbReference>
<feature type="transmembrane region" description="Helical" evidence="2">
    <location>
        <begin position="140"/>
        <end position="158"/>
    </location>
</feature>
<dbReference type="Proteomes" id="UP000298860">
    <property type="component" value="Unassembled WGS sequence"/>
</dbReference>
<dbReference type="InterPro" id="IPR001173">
    <property type="entry name" value="Glyco_trans_2-like"/>
</dbReference>
<keyword evidence="2" id="KW-0472">Membrane</keyword>
<keyword evidence="2" id="KW-0812">Transmembrane</keyword>
<dbReference type="PANTHER" id="PTHR48090:SF7">
    <property type="entry name" value="RFBJ PROTEIN"/>
    <property type="match status" value="1"/>
</dbReference>
<feature type="transmembrane region" description="Helical" evidence="2">
    <location>
        <begin position="212"/>
        <end position="233"/>
    </location>
</feature>
<sequence>MTVEERALPSPVAERARRSAWFARHRVFLILLGFGLVLRVLVWLAYQPALLYVDSFHYLANVGPLRPDQLDPIGYDLLVLRPLLAGGLRLVAAVQHLAGLGMAAALYALGLRHGARHWLAALGAAPILLDGYQLQIEQNILSDTAFEALLVAVLWLAAGRGAPRWPRAGAAGLALAVAVLVRLVGITLIVPLLGYLLVAGGARRDRAARRRAWSSAAAALACFAAVLGGYAAYFQAQTGRWGLSPSSGNVLYGRTAQVADCSRLRLDPVTAQMCPGLPLGRRPGVDVYAHRDGDPSWPAYLPPGTTVTDLQHAFAVAVLRAQPLDVLGGVLTDFAKGFAPTRTTAPGDVPVERWQFQTDYPRYLDDATTRAATLAHDGTPPEVNRPLATFLRGYQRGAGYTPGPLLAAAALLGLAGGLAPGRARRSGIRSATLLVTACGLGVLLTAAAFEFSWRYQLPGLALLPLAGVLGATALGGPLRRPAPPRPRARLADFPDPTDLAALRDFADRYGEPRFAPVLVVVAAYNEAVGLGAVLDAMPTHCLGLSVDVLVVVDGATDGTAEVALAHGAYTCVAPRNRGQGAALRLGYRLAERGGARYVVTTDADGQYDNAEMPRLVRPLVDGDADFVTGSRRLGREGATSRVRWLGVRVFAVLASVLTARRITDTSFGFRAMRSDLAAATVLREPQYQSAELLLGVLAGGGRVLEVPATMRPRRAGRSKKGGNLRYGANYARVMLTAWARGWLPRRRVPARAGTPAGPAPRT</sequence>